<feature type="signal peptide" evidence="1">
    <location>
        <begin position="1"/>
        <end position="27"/>
    </location>
</feature>
<accession>A0A165ZE92</accession>
<keyword evidence="3" id="KW-1185">Reference proteome</keyword>
<evidence type="ECO:0000313" key="2">
    <source>
        <dbReference type="EMBL" id="KZT34220.1"/>
    </source>
</evidence>
<dbReference type="OrthoDB" id="5135119at2759"/>
<evidence type="ECO:0000313" key="3">
    <source>
        <dbReference type="Proteomes" id="UP000076798"/>
    </source>
</evidence>
<organism evidence="2 3">
    <name type="scientific">Sistotremastrum suecicum HHB10207 ss-3</name>
    <dbReference type="NCBI Taxonomy" id="1314776"/>
    <lineage>
        <taxon>Eukaryota</taxon>
        <taxon>Fungi</taxon>
        <taxon>Dikarya</taxon>
        <taxon>Basidiomycota</taxon>
        <taxon>Agaricomycotina</taxon>
        <taxon>Agaricomycetes</taxon>
        <taxon>Sistotremastrales</taxon>
        <taxon>Sistotremastraceae</taxon>
        <taxon>Sistotremastrum</taxon>
    </lineage>
</organism>
<dbReference type="Proteomes" id="UP000076798">
    <property type="component" value="Unassembled WGS sequence"/>
</dbReference>
<dbReference type="EMBL" id="KV428193">
    <property type="protein sequence ID" value="KZT34220.1"/>
    <property type="molecule type" value="Genomic_DNA"/>
</dbReference>
<dbReference type="AlphaFoldDB" id="A0A165ZE92"/>
<name>A0A165ZE92_9AGAM</name>
<proteinExistence type="predicted"/>
<gene>
    <name evidence="2" type="ORF">SISSUDRAFT_308393</name>
</gene>
<sequence>MIMLNIRGNLFLTLFVFLASTLNSAVAHALPVSAPSIAKNSLDAVFERDICTNINNARSGLTQLIETLGETVKDVSKDPVIFKIVAQFDAQIAAILCASGCTNKIKRVDSSRHNKEDLTERDGMGDVLNSLTNTLNVLGRSLEETGENGGMNNTPDNVFVIDIVNFLDMRPDWTETAVIIAFDDADGWYLPQSLGLGTAPLGQ</sequence>
<reference evidence="2 3" key="1">
    <citation type="journal article" date="2016" name="Mol. Biol. Evol.">
        <title>Comparative Genomics of Early-Diverging Mushroom-Forming Fungi Provides Insights into the Origins of Lignocellulose Decay Capabilities.</title>
        <authorList>
            <person name="Nagy L.G."/>
            <person name="Riley R."/>
            <person name="Tritt A."/>
            <person name="Adam C."/>
            <person name="Daum C."/>
            <person name="Floudas D."/>
            <person name="Sun H."/>
            <person name="Yadav J.S."/>
            <person name="Pangilinan J."/>
            <person name="Larsson K.H."/>
            <person name="Matsuura K."/>
            <person name="Barry K."/>
            <person name="Labutti K."/>
            <person name="Kuo R."/>
            <person name="Ohm R.A."/>
            <person name="Bhattacharya S.S."/>
            <person name="Shirouzu T."/>
            <person name="Yoshinaga Y."/>
            <person name="Martin F.M."/>
            <person name="Grigoriev I.V."/>
            <person name="Hibbett D.S."/>
        </authorList>
    </citation>
    <scope>NUCLEOTIDE SEQUENCE [LARGE SCALE GENOMIC DNA]</scope>
    <source>
        <strain evidence="2 3">HHB10207 ss-3</strain>
    </source>
</reference>
<feature type="chain" id="PRO_5007870005" evidence="1">
    <location>
        <begin position="28"/>
        <end position="203"/>
    </location>
</feature>
<keyword evidence="1" id="KW-0732">Signal</keyword>
<evidence type="ECO:0000256" key="1">
    <source>
        <dbReference type="SAM" id="SignalP"/>
    </source>
</evidence>
<protein>
    <submittedName>
        <fullName evidence="2">Uncharacterized protein</fullName>
    </submittedName>
</protein>